<dbReference type="KEGG" id="fpf:DCC35_01265"/>
<dbReference type="SUPFAM" id="SSF48452">
    <property type="entry name" value="TPR-like"/>
    <property type="match status" value="1"/>
</dbReference>
<organism evidence="1 2">
    <name type="scientific">Mangrovivirga cuniculi</name>
    <dbReference type="NCBI Taxonomy" id="2715131"/>
    <lineage>
        <taxon>Bacteria</taxon>
        <taxon>Pseudomonadati</taxon>
        <taxon>Bacteroidota</taxon>
        <taxon>Cytophagia</taxon>
        <taxon>Cytophagales</taxon>
        <taxon>Mangrovivirgaceae</taxon>
        <taxon>Mangrovivirga</taxon>
    </lineage>
</organism>
<dbReference type="AlphaFoldDB" id="A0A4D7JPV4"/>
<dbReference type="SUPFAM" id="SSF49464">
    <property type="entry name" value="Carboxypeptidase regulatory domain-like"/>
    <property type="match status" value="1"/>
</dbReference>
<reference evidence="1 2" key="1">
    <citation type="submission" date="2018-04" db="EMBL/GenBank/DDBJ databases">
        <title>Complete genome uncultured novel isolate.</title>
        <authorList>
            <person name="Merlino G."/>
        </authorList>
    </citation>
    <scope>NUCLEOTIDE SEQUENCE [LARGE SCALE GENOMIC DNA]</scope>
    <source>
        <strain evidence="2">R1DC9</strain>
    </source>
</reference>
<dbReference type="SUPFAM" id="SSF74653">
    <property type="entry name" value="TolA/TonB C-terminal domain"/>
    <property type="match status" value="1"/>
</dbReference>
<evidence type="ECO:0000313" key="2">
    <source>
        <dbReference type="Proteomes" id="UP000298616"/>
    </source>
</evidence>
<dbReference type="Gene3D" id="2.60.40.1120">
    <property type="entry name" value="Carboxypeptidase-like, regulatory domain"/>
    <property type="match status" value="1"/>
</dbReference>
<proteinExistence type="predicted"/>
<dbReference type="EMBL" id="CP028923">
    <property type="protein sequence ID" value="QCK13476.1"/>
    <property type="molecule type" value="Genomic_DNA"/>
</dbReference>
<keyword evidence="2" id="KW-1185">Reference proteome</keyword>
<name>A0A4D7JPV4_9BACT</name>
<evidence type="ECO:0008006" key="3">
    <source>
        <dbReference type="Google" id="ProtNLM"/>
    </source>
</evidence>
<dbReference type="InterPro" id="IPR008969">
    <property type="entry name" value="CarboxyPept-like_regulatory"/>
</dbReference>
<dbReference type="OrthoDB" id="1039448at2"/>
<dbReference type="RefSeq" id="WP_137089071.1">
    <property type="nucleotide sequence ID" value="NZ_CP028923.1"/>
</dbReference>
<gene>
    <name evidence="1" type="ORF">DCC35_01265</name>
</gene>
<evidence type="ECO:0000313" key="1">
    <source>
        <dbReference type="EMBL" id="QCK13476.1"/>
    </source>
</evidence>
<dbReference type="Proteomes" id="UP000298616">
    <property type="component" value="Chromosome"/>
</dbReference>
<dbReference type="Gene3D" id="1.25.40.10">
    <property type="entry name" value="Tetratricopeptide repeat domain"/>
    <property type="match status" value="1"/>
</dbReference>
<protein>
    <recommendedName>
        <fullName evidence="3">TonB C-terminal domain-containing protein</fullName>
    </recommendedName>
</protein>
<sequence length="553" mass="64175">MLRKILLFKLSIVLVFWLMNPVLTYAQVRKITGRVYNEQTQQPVLNAKVFVEKSLTSAHTNALGYFQLEISYNTKFLWIEHVAFKRSRVSIPEKDKFAVIIEPSISAMPRLDIESNVQLPFQDSLEISPSERGPYADVSYKGGWQEFYTQFEKHVVSDSSFDKRAFDAVLEFTISETAEIMNLEVFPKGIKESEILKRALYKMDSWLPAIQNDMATFQRVSFPVSYGNKNIEPIYFEEAGLTSEMLSLFYDRLIKDIDPPFDLRNRNVSTTVITEFIIQINGEITDVKCSSAHEEFKQNIKNAITSFGGWDLNRYELLPEPIKVYLPFHIIDNSTQNSQQYVEKIPEKYKKGVLINYNISDNSERHNLMNATPRFPGGYEALQRFIEKTRKDFEYDIPPNRTGGNVFVEITINDYGKILDKRILSGLTEKLDREALRIISEMPNWTFSRGKIPPETKVKVRVPFYLESSHFMHNADQLHFRALQKYKKGDIEKAIKLVSKAIDKYPIEIKYYLDRAGMYFEIGDIKKGCTDLNKIKVYDQGALSLYNKHCEKL</sequence>
<dbReference type="InterPro" id="IPR011990">
    <property type="entry name" value="TPR-like_helical_dom_sf"/>
</dbReference>
<dbReference type="Gene3D" id="3.30.1150.10">
    <property type="match status" value="1"/>
</dbReference>
<dbReference type="Pfam" id="PF13715">
    <property type="entry name" value="CarbopepD_reg_2"/>
    <property type="match status" value="1"/>
</dbReference>
<accession>A0A4D7JPV4</accession>